<evidence type="ECO:0000313" key="6">
    <source>
        <dbReference type="Proteomes" id="UP001179647"/>
    </source>
</evidence>
<dbReference type="PANTHER" id="PTHR42840">
    <property type="entry name" value="NAD(P)-BINDING ROSSMANN-FOLD SUPERFAMILY PROTEIN-RELATED"/>
    <property type="match status" value="1"/>
</dbReference>
<dbReference type="KEGG" id="vie:OL234_05320"/>
<dbReference type="InterPro" id="IPR055170">
    <property type="entry name" value="GFO_IDH_MocA-like_dom"/>
</dbReference>
<sequence>MSIEMDKVKIGVIGLGRLGMVHTEHLVTLISDAEVIAVCAVDKEQLMFAEENFGVTTYDDYKKMIDEAPIDAVVIVAPTGFHPEMTEYALNAGKHVFCEKPLGLEMPEVEDMATQINAHSDLVFQLGFMRRFDASYRHAKEIIDANGIGDIIYIRAYGIDPISGMESFTKFATDNDSGGIFVDMCIHDIDLIRWYTGMDPVETWAVGNDIAAPQLKAIGEFETGVATLRFENNMVATLIGGRHAAHGNQVEMEIMGSNGWIRIAQEPEKDFVTLFTNAGVVRPSMQSFSERFEEAFITELKDFIVNVKTNCQSDISVDDGIKALKIAKACKVSAETGDVVKIELS</sequence>
<evidence type="ECO:0000259" key="4">
    <source>
        <dbReference type="Pfam" id="PF22725"/>
    </source>
</evidence>
<evidence type="ECO:0000256" key="2">
    <source>
        <dbReference type="ARBA" id="ARBA00023002"/>
    </source>
</evidence>
<proteinExistence type="inferred from homology"/>
<protein>
    <submittedName>
        <fullName evidence="5">Gfo/Idh/MocA family oxidoreductase</fullName>
    </submittedName>
</protein>
<dbReference type="SUPFAM" id="SSF55347">
    <property type="entry name" value="Glyceraldehyde-3-phosphate dehydrogenase-like, C-terminal domain"/>
    <property type="match status" value="1"/>
</dbReference>
<accession>A0AAF0I6H4</accession>
<keyword evidence="6" id="KW-1185">Reference proteome</keyword>
<keyword evidence="2" id="KW-0560">Oxidoreductase</keyword>
<dbReference type="AlphaFoldDB" id="A0AAF0I6H4"/>
<dbReference type="Gene3D" id="3.30.360.10">
    <property type="entry name" value="Dihydrodipicolinate Reductase, domain 2"/>
    <property type="match status" value="1"/>
</dbReference>
<organism evidence="5 6">
    <name type="scientific">Vagococcus intermedius</name>
    <dbReference type="NCBI Taxonomy" id="2991418"/>
    <lineage>
        <taxon>Bacteria</taxon>
        <taxon>Bacillati</taxon>
        <taxon>Bacillota</taxon>
        <taxon>Bacilli</taxon>
        <taxon>Lactobacillales</taxon>
        <taxon>Enterococcaceae</taxon>
        <taxon>Vagococcus</taxon>
    </lineage>
</organism>
<evidence type="ECO:0000256" key="1">
    <source>
        <dbReference type="ARBA" id="ARBA00010928"/>
    </source>
</evidence>
<dbReference type="RefSeq" id="WP_275468209.1">
    <property type="nucleotide sequence ID" value="NZ_CP110232.1"/>
</dbReference>
<comment type="similarity">
    <text evidence="1">Belongs to the Gfo/Idh/MocA family.</text>
</comment>
<dbReference type="GO" id="GO:0006740">
    <property type="term" value="P:NADPH regeneration"/>
    <property type="evidence" value="ECO:0007669"/>
    <property type="project" value="TreeGrafter"/>
</dbReference>
<dbReference type="GO" id="GO:0000166">
    <property type="term" value="F:nucleotide binding"/>
    <property type="evidence" value="ECO:0007669"/>
    <property type="project" value="InterPro"/>
</dbReference>
<feature type="domain" description="GFO/IDH/MocA-like oxidoreductase" evidence="4">
    <location>
        <begin position="136"/>
        <end position="262"/>
    </location>
</feature>
<evidence type="ECO:0000259" key="3">
    <source>
        <dbReference type="Pfam" id="PF01408"/>
    </source>
</evidence>
<dbReference type="Pfam" id="PF01408">
    <property type="entry name" value="GFO_IDH_MocA"/>
    <property type="match status" value="1"/>
</dbReference>
<dbReference type="GO" id="GO:0005737">
    <property type="term" value="C:cytoplasm"/>
    <property type="evidence" value="ECO:0007669"/>
    <property type="project" value="TreeGrafter"/>
</dbReference>
<dbReference type="InterPro" id="IPR036291">
    <property type="entry name" value="NAD(P)-bd_dom_sf"/>
</dbReference>
<dbReference type="GO" id="GO:0016491">
    <property type="term" value="F:oxidoreductase activity"/>
    <property type="evidence" value="ECO:0007669"/>
    <property type="project" value="UniProtKB-KW"/>
</dbReference>
<dbReference type="InterPro" id="IPR000683">
    <property type="entry name" value="Gfo/Idh/MocA-like_OxRdtase_N"/>
</dbReference>
<evidence type="ECO:0000313" key="5">
    <source>
        <dbReference type="EMBL" id="WEG72406.1"/>
    </source>
</evidence>
<dbReference type="EMBL" id="CP110232">
    <property type="protein sequence ID" value="WEG72406.1"/>
    <property type="molecule type" value="Genomic_DNA"/>
</dbReference>
<feature type="domain" description="Gfo/Idh/MocA-like oxidoreductase N-terminal" evidence="3">
    <location>
        <begin position="8"/>
        <end position="123"/>
    </location>
</feature>
<reference evidence="5" key="1">
    <citation type="submission" date="2022-10" db="EMBL/GenBank/DDBJ databases">
        <title>Vagococcus sp. isolated from poultry meat.</title>
        <authorList>
            <person name="Johansson P."/>
            <person name="Bjorkroth J."/>
        </authorList>
    </citation>
    <scope>NUCLEOTIDE SEQUENCE</scope>
    <source>
        <strain evidence="5">STAA11</strain>
    </source>
</reference>
<dbReference type="Pfam" id="PF22725">
    <property type="entry name" value="GFO_IDH_MocA_C3"/>
    <property type="match status" value="1"/>
</dbReference>
<dbReference type="Proteomes" id="UP001179647">
    <property type="component" value="Chromosome"/>
</dbReference>
<gene>
    <name evidence="5" type="ORF">OL234_05320</name>
</gene>
<name>A0AAF0I6H4_9ENTE</name>
<dbReference type="Gene3D" id="3.40.50.720">
    <property type="entry name" value="NAD(P)-binding Rossmann-like Domain"/>
    <property type="match status" value="1"/>
</dbReference>
<dbReference type="PANTHER" id="PTHR42840:SF3">
    <property type="entry name" value="BINDING ROSSMANN FOLD OXIDOREDUCTASE, PUTATIVE (AFU_ORTHOLOGUE AFUA_2G10240)-RELATED"/>
    <property type="match status" value="1"/>
</dbReference>
<dbReference type="SUPFAM" id="SSF51735">
    <property type="entry name" value="NAD(P)-binding Rossmann-fold domains"/>
    <property type="match status" value="1"/>
</dbReference>